<dbReference type="EMBL" id="WHOD01000071">
    <property type="protein sequence ID" value="NOU95630.1"/>
    <property type="molecule type" value="Genomic_DNA"/>
</dbReference>
<name>A0A972GT17_9BACL</name>
<dbReference type="AlphaFoldDB" id="A0A972GT17"/>
<dbReference type="Gene3D" id="3.90.220.20">
    <property type="entry name" value="DNA methylase specificity domains"/>
    <property type="match status" value="2"/>
</dbReference>
<keyword evidence="2" id="KW-0680">Restriction system</keyword>
<reference evidence="5" key="1">
    <citation type="submission" date="2019-10" db="EMBL/GenBank/DDBJ databases">
        <title>Description of Paenibacillus glebae sp. nov.</title>
        <authorList>
            <person name="Carlier A."/>
            <person name="Qi S."/>
        </authorList>
    </citation>
    <scope>NUCLEOTIDE SEQUENCE</scope>
    <source>
        <strain evidence="5">LMG 31456</strain>
    </source>
</reference>
<accession>A0A972GT17</accession>
<feature type="domain" description="Type I restriction modification DNA specificity" evidence="4">
    <location>
        <begin position="237"/>
        <end position="400"/>
    </location>
</feature>
<dbReference type="SUPFAM" id="SSF116734">
    <property type="entry name" value="DNA methylase specificity domain"/>
    <property type="match status" value="2"/>
</dbReference>
<keyword evidence="5" id="KW-0255">Endonuclease</keyword>
<evidence type="ECO:0000313" key="5">
    <source>
        <dbReference type="EMBL" id="NOU95630.1"/>
    </source>
</evidence>
<gene>
    <name evidence="5" type="ORF">GC093_20700</name>
</gene>
<feature type="domain" description="Type I restriction modification DNA specificity" evidence="4">
    <location>
        <begin position="38"/>
        <end position="182"/>
    </location>
</feature>
<dbReference type="CDD" id="cd17294">
    <property type="entry name" value="RMtype1_S_MmaC7ORF19P_TRD1-CR1_like"/>
    <property type="match status" value="1"/>
</dbReference>
<comment type="caution">
    <text evidence="5">The sequence shown here is derived from an EMBL/GenBank/DDBJ whole genome shotgun (WGS) entry which is preliminary data.</text>
</comment>
<keyword evidence="5" id="KW-0540">Nuclease</keyword>
<dbReference type="InterPro" id="IPR052021">
    <property type="entry name" value="Type-I_RS_S_subunit"/>
</dbReference>
<dbReference type="InterPro" id="IPR000055">
    <property type="entry name" value="Restrct_endonuc_typeI_TRD"/>
</dbReference>
<evidence type="ECO:0000259" key="4">
    <source>
        <dbReference type="Pfam" id="PF01420"/>
    </source>
</evidence>
<dbReference type="Pfam" id="PF01420">
    <property type="entry name" value="Methylase_S"/>
    <property type="match status" value="2"/>
</dbReference>
<dbReference type="PANTHER" id="PTHR30408:SF12">
    <property type="entry name" value="TYPE I RESTRICTION ENZYME MJAVIII SPECIFICITY SUBUNIT"/>
    <property type="match status" value="1"/>
</dbReference>
<dbReference type="PANTHER" id="PTHR30408">
    <property type="entry name" value="TYPE-1 RESTRICTION ENZYME ECOKI SPECIFICITY PROTEIN"/>
    <property type="match status" value="1"/>
</dbReference>
<keyword evidence="5" id="KW-0378">Hydrolase</keyword>
<dbReference type="Gene3D" id="1.10.287.1120">
    <property type="entry name" value="Bipartite methylase S protein"/>
    <property type="match status" value="1"/>
</dbReference>
<dbReference type="RefSeq" id="WP_171653856.1">
    <property type="nucleotide sequence ID" value="NZ_WHOD01000071.1"/>
</dbReference>
<dbReference type="GO" id="GO:0003677">
    <property type="term" value="F:DNA binding"/>
    <property type="evidence" value="ECO:0007669"/>
    <property type="project" value="UniProtKB-KW"/>
</dbReference>
<sequence>MIFECYLEYKDSGVEWLGQIPTHWGKASLRWLSTRYTGGTPDKQKLEYWSEGSIPWINSGAVNQSLITEPSEYITEEAFDNSSTKWIPSGALVMAIAGQGKTKGMVAQLAIPTTGNQSLAAIIPTTKIEGRFLYWWLTSNYQRIRNLAGGDLRDGLNLELLGNIPCPLPAPSEQYGIAKFLDHETCKIDALVSEQERLITLLKEKYHAVVSHAVSKGLNPTAPMKDSGIEWLGEVPEHWEVIALKRVWSVTDCKHITADFIDDGIPLASIREVQSQFIDLREAKQTSQLYYEQLIEGGRKPLPGDLIFSRNATVGEVSQVASWHPPFAMGQDVCLMRKRTSDFSSDYLQSVIRSRVVIEQLENLMVGSTFKRVNVDDIRNLRIPLPPSEEQVTIVAFLEYEFSQIHALVAEAERAIDLLKERRSALISAVVTGKIDVSGLVEQIDEVLT</sequence>
<evidence type="ECO:0000313" key="6">
    <source>
        <dbReference type="Proteomes" id="UP000641588"/>
    </source>
</evidence>
<dbReference type="GO" id="GO:0009307">
    <property type="term" value="P:DNA restriction-modification system"/>
    <property type="evidence" value="ECO:0007669"/>
    <property type="project" value="UniProtKB-KW"/>
</dbReference>
<evidence type="ECO:0000256" key="2">
    <source>
        <dbReference type="ARBA" id="ARBA00022747"/>
    </source>
</evidence>
<evidence type="ECO:0000256" key="3">
    <source>
        <dbReference type="ARBA" id="ARBA00023125"/>
    </source>
</evidence>
<organism evidence="5 6">
    <name type="scientific">Paenibacillus foliorum</name>
    <dbReference type="NCBI Taxonomy" id="2654974"/>
    <lineage>
        <taxon>Bacteria</taxon>
        <taxon>Bacillati</taxon>
        <taxon>Bacillota</taxon>
        <taxon>Bacilli</taxon>
        <taxon>Bacillales</taxon>
        <taxon>Paenibacillaceae</taxon>
        <taxon>Paenibacillus</taxon>
    </lineage>
</organism>
<evidence type="ECO:0000256" key="1">
    <source>
        <dbReference type="ARBA" id="ARBA00010923"/>
    </source>
</evidence>
<protein>
    <submittedName>
        <fullName evidence="5">Restriction endonuclease subunit S</fullName>
    </submittedName>
</protein>
<dbReference type="InterPro" id="IPR044946">
    <property type="entry name" value="Restrct_endonuc_typeI_TRD_sf"/>
</dbReference>
<dbReference type="GO" id="GO:0004519">
    <property type="term" value="F:endonuclease activity"/>
    <property type="evidence" value="ECO:0007669"/>
    <property type="project" value="UniProtKB-KW"/>
</dbReference>
<keyword evidence="3" id="KW-0238">DNA-binding</keyword>
<comment type="similarity">
    <text evidence="1">Belongs to the type-I restriction system S methylase family.</text>
</comment>
<proteinExistence type="inferred from homology"/>
<keyword evidence="6" id="KW-1185">Reference proteome</keyword>
<dbReference type="Proteomes" id="UP000641588">
    <property type="component" value="Unassembled WGS sequence"/>
</dbReference>